<dbReference type="PANTHER" id="PTHR42855:SF2">
    <property type="entry name" value="DRUG RESISTANCE ABC TRANSPORTER,ATP-BINDING PROTEIN"/>
    <property type="match status" value="1"/>
</dbReference>
<feature type="domain" description="ABC transporter" evidence="5">
    <location>
        <begin position="327"/>
        <end position="541"/>
    </location>
</feature>
<gene>
    <name evidence="6" type="primary">yheS_19</name>
    <name evidence="6" type="ORF">SDC9_53032</name>
</gene>
<evidence type="ECO:0000256" key="1">
    <source>
        <dbReference type="ARBA" id="ARBA00022737"/>
    </source>
</evidence>
<dbReference type="GO" id="GO:0016887">
    <property type="term" value="F:ATP hydrolysis activity"/>
    <property type="evidence" value="ECO:0007669"/>
    <property type="project" value="InterPro"/>
</dbReference>
<dbReference type="PROSITE" id="PS00211">
    <property type="entry name" value="ABC_TRANSPORTER_1"/>
    <property type="match status" value="2"/>
</dbReference>
<dbReference type="InterPro" id="IPR017871">
    <property type="entry name" value="ABC_transporter-like_CS"/>
</dbReference>
<dbReference type="SMART" id="SM00382">
    <property type="entry name" value="AAA"/>
    <property type="match status" value="2"/>
</dbReference>
<evidence type="ECO:0000256" key="2">
    <source>
        <dbReference type="ARBA" id="ARBA00022741"/>
    </source>
</evidence>
<keyword evidence="4" id="KW-0175">Coiled coil</keyword>
<dbReference type="InterPro" id="IPR003593">
    <property type="entry name" value="AAA+_ATPase"/>
</dbReference>
<feature type="domain" description="ABC transporter" evidence="5">
    <location>
        <begin position="4"/>
        <end position="260"/>
    </location>
</feature>
<evidence type="ECO:0000256" key="3">
    <source>
        <dbReference type="ARBA" id="ARBA00022840"/>
    </source>
</evidence>
<name>A0A644WSP6_9ZZZZ</name>
<dbReference type="GO" id="GO:0005524">
    <property type="term" value="F:ATP binding"/>
    <property type="evidence" value="ECO:0007669"/>
    <property type="project" value="UniProtKB-KW"/>
</dbReference>
<dbReference type="GO" id="GO:0003676">
    <property type="term" value="F:nucleic acid binding"/>
    <property type="evidence" value="ECO:0007669"/>
    <property type="project" value="UniProtKB-ARBA"/>
</dbReference>
<keyword evidence="1" id="KW-0677">Repeat</keyword>
<proteinExistence type="predicted"/>
<evidence type="ECO:0000259" key="5">
    <source>
        <dbReference type="PROSITE" id="PS50893"/>
    </source>
</evidence>
<dbReference type="FunFam" id="3.40.50.300:FF:000011">
    <property type="entry name" value="Putative ABC transporter ATP-binding component"/>
    <property type="match status" value="1"/>
</dbReference>
<dbReference type="Pfam" id="PF12848">
    <property type="entry name" value="ABC_tran_Xtn"/>
    <property type="match status" value="1"/>
</dbReference>
<dbReference type="EMBL" id="VSSQ01001258">
    <property type="protein sequence ID" value="MPM06729.1"/>
    <property type="molecule type" value="Genomic_DNA"/>
</dbReference>
<dbReference type="InterPro" id="IPR027417">
    <property type="entry name" value="P-loop_NTPase"/>
</dbReference>
<dbReference type="CDD" id="cd03221">
    <property type="entry name" value="ABCF_EF-3"/>
    <property type="match status" value="2"/>
</dbReference>
<feature type="coiled-coil region" evidence="4">
    <location>
        <begin position="249"/>
        <end position="276"/>
    </location>
</feature>
<dbReference type="PANTHER" id="PTHR42855">
    <property type="entry name" value="ABC TRANSPORTER ATP-BINDING SUBUNIT"/>
    <property type="match status" value="1"/>
</dbReference>
<dbReference type="FunFam" id="3.40.50.300:FF:000309">
    <property type="entry name" value="ABC transporter ATP-binding protein"/>
    <property type="match status" value="1"/>
</dbReference>
<dbReference type="InterPro" id="IPR003439">
    <property type="entry name" value="ABC_transporter-like_ATP-bd"/>
</dbReference>
<sequence length="649" mass="73726">MATLQVQRVQLAFADRDILSDISFTLSEKSRSALAGGNGSGKSTLLKVISGHMSADDFAYSATKGMRISYLPQSDIVFEDGTVYEEVEKAYARFDEMLLELHDLEIKLSSASEEDKTESHLLRLHEIQEVLLNDGYYSRKEFIQQVLFGLGFSNTDMDRPSKEFSGGWQMRIALAKILVENPTIMLLDEPTNYLDIEARYWLKNYLKVFEGGVMIVSHDQGFLDETVNEVYELFQGKLHRYSGNYSQYVKQRELEIAQLEAAYKLQQDQLEKTEQFIEKFRYKATKSKQVQSRIKMLEKLEIVEVPSHLKQLSFSFPPAPHSGNDVLIIEHLVKRYPALEIFSDFSLLINKGERLAVTGKNGAGKSTLLRILSGQDSDYGGVVRLGSNVSVGYFAQDTEKTLNPDNSVLEEVSGIAATADLPKLRNYLGSFLFSGDDVFKPVSVLSGGERSRLALLKILLHPVNLLILDEPTNHLDINAKEMLLKALKQYDGTMVFVSHDSYFIEHIATKILYLTEDNPPELFDGDYEYFIYKLEQKEKVEDPKKGSTSVASQPVAAKAALSYKEANRKKNRLGSLRRQSEELLKTHRLLMEKIQHTEQQMALVENYSDAEKITALVQKKEQLHTTMEQQEEAWLSLTMEIEELEDELA</sequence>
<accession>A0A644WSP6</accession>
<comment type="caution">
    <text evidence="6">The sequence shown here is derived from an EMBL/GenBank/DDBJ whole genome shotgun (WGS) entry which is preliminary data.</text>
</comment>
<dbReference type="PROSITE" id="PS50893">
    <property type="entry name" value="ABC_TRANSPORTER_2"/>
    <property type="match status" value="2"/>
</dbReference>
<dbReference type="AlphaFoldDB" id="A0A644WSP6"/>
<protein>
    <submittedName>
        <fullName evidence="6">Putative ABC transporter ATP-binding protein YheS</fullName>
    </submittedName>
</protein>
<feature type="coiled-coil region" evidence="4">
    <location>
        <begin position="613"/>
        <end position="647"/>
    </location>
</feature>
<evidence type="ECO:0000313" key="6">
    <source>
        <dbReference type="EMBL" id="MPM06729.1"/>
    </source>
</evidence>
<keyword evidence="2" id="KW-0547">Nucleotide-binding</keyword>
<dbReference type="InterPro" id="IPR051309">
    <property type="entry name" value="ABCF_ATPase"/>
</dbReference>
<dbReference type="Gene3D" id="3.40.50.300">
    <property type="entry name" value="P-loop containing nucleotide triphosphate hydrolases"/>
    <property type="match status" value="2"/>
</dbReference>
<dbReference type="InterPro" id="IPR032781">
    <property type="entry name" value="ABC_tran_Xtn"/>
</dbReference>
<keyword evidence="3 6" id="KW-0067">ATP-binding</keyword>
<organism evidence="6">
    <name type="scientific">bioreactor metagenome</name>
    <dbReference type="NCBI Taxonomy" id="1076179"/>
    <lineage>
        <taxon>unclassified sequences</taxon>
        <taxon>metagenomes</taxon>
        <taxon>ecological metagenomes</taxon>
    </lineage>
</organism>
<evidence type="ECO:0000256" key="4">
    <source>
        <dbReference type="SAM" id="Coils"/>
    </source>
</evidence>
<dbReference type="Pfam" id="PF00005">
    <property type="entry name" value="ABC_tran"/>
    <property type="match status" value="2"/>
</dbReference>
<reference evidence="6" key="1">
    <citation type="submission" date="2019-08" db="EMBL/GenBank/DDBJ databases">
        <authorList>
            <person name="Kucharzyk K."/>
            <person name="Murdoch R.W."/>
            <person name="Higgins S."/>
            <person name="Loffler F."/>
        </authorList>
    </citation>
    <scope>NUCLEOTIDE SEQUENCE</scope>
</reference>
<dbReference type="SUPFAM" id="SSF52540">
    <property type="entry name" value="P-loop containing nucleoside triphosphate hydrolases"/>
    <property type="match status" value="2"/>
</dbReference>